<feature type="compositionally biased region" description="Low complexity" evidence="1">
    <location>
        <begin position="110"/>
        <end position="126"/>
    </location>
</feature>
<evidence type="ECO:0008006" key="5">
    <source>
        <dbReference type="Google" id="ProtNLM"/>
    </source>
</evidence>
<protein>
    <recommendedName>
        <fullName evidence="5">Secreted protein</fullName>
    </recommendedName>
</protein>
<dbReference type="KEGG" id="ker:91105886"/>
<reference evidence="3 4" key="1">
    <citation type="submission" date="2024-01" db="EMBL/GenBank/DDBJ databases">
        <title>Comparative genomics of Cryptococcus and Kwoniella reveals pathogenesis evolution and contrasting modes of karyotype evolution via chromosome fusion or intercentromeric recombination.</title>
        <authorList>
            <person name="Coelho M.A."/>
            <person name="David-Palma M."/>
            <person name="Shea T."/>
            <person name="Bowers K."/>
            <person name="McGinley-Smith S."/>
            <person name="Mohammad A.W."/>
            <person name="Gnirke A."/>
            <person name="Yurkov A.M."/>
            <person name="Nowrousian M."/>
            <person name="Sun S."/>
            <person name="Cuomo C.A."/>
            <person name="Heitman J."/>
        </authorList>
    </citation>
    <scope>NUCLEOTIDE SEQUENCE [LARGE SCALE GENOMIC DNA]</scope>
    <source>
        <strain evidence="3 4">PYCC6329</strain>
    </source>
</reference>
<evidence type="ECO:0000313" key="4">
    <source>
        <dbReference type="Proteomes" id="UP001358614"/>
    </source>
</evidence>
<dbReference type="GeneID" id="91105886"/>
<name>A0AAX4KTS6_9TREE</name>
<dbReference type="Proteomes" id="UP001358614">
    <property type="component" value="Chromosome 2"/>
</dbReference>
<organism evidence="3 4">
    <name type="scientific">Kwoniella europaea PYCC6329</name>
    <dbReference type="NCBI Taxonomy" id="1423913"/>
    <lineage>
        <taxon>Eukaryota</taxon>
        <taxon>Fungi</taxon>
        <taxon>Dikarya</taxon>
        <taxon>Basidiomycota</taxon>
        <taxon>Agaricomycotina</taxon>
        <taxon>Tremellomycetes</taxon>
        <taxon>Tremellales</taxon>
        <taxon>Cryptococcaceae</taxon>
        <taxon>Kwoniella</taxon>
    </lineage>
</organism>
<keyword evidence="2" id="KW-0732">Signal</keyword>
<proteinExistence type="predicted"/>
<keyword evidence="4" id="KW-1185">Reference proteome</keyword>
<accession>A0AAX4KTS6</accession>
<dbReference type="AlphaFoldDB" id="A0AAX4KTS6"/>
<gene>
    <name evidence="3" type="ORF">V865_007085</name>
</gene>
<evidence type="ECO:0000256" key="2">
    <source>
        <dbReference type="SAM" id="SignalP"/>
    </source>
</evidence>
<dbReference type="EMBL" id="CP144090">
    <property type="protein sequence ID" value="WWD08970.1"/>
    <property type="molecule type" value="Genomic_DNA"/>
</dbReference>
<evidence type="ECO:0000313" key="3">
    <source>
        <dbReference type="EMBL" id="WWD08970.1"/>
    </source>
</evidence>
<dbReference type="RefSeq" id="XP_066086937.1">
    <property type="nucleotide sequence ID" value="XM_066230840.1"/>
</dbReference>
<feature type="signal peptide" evidence="2">
    <location>
        <begin position="1"/>
        <end position="24"/>
    </location>
</feature>
<feature type="region of interest" description="Disordered" evidence="1">
    <location>
        <begin position="103"/>
        <end position="146"/>
    </location>
</feature>
<evidence type="ECO:0000256" key="1">
    <source>
        <dbReference type="SAM" id="MobiDB-lite"/>
    </source>
</evidence>
<feature type="chain" id="PRO_5043421864" description="Secreted protein" evidence="2">
    <location>
        <begin position="25"/>
        <end position="264"/>
    </location>
</feature>
<sequence length="264" mass="28765">MRSSSAYSRWVRLVLLSLIQVSNSSTIESYTHGTSPVDLPALSYSTTIPWTHANSMSDTTLPSTSTTGRSIDIVDSSDISILPEVTTTTSTAPTMLISETVWEKSEVSQPPASSSSSAKSPKPSSATGTEPPAQTSSPAEDEAKEKVDELIEKAKNECNEYFGCFAIILGSDKVKLEEPITGPNYWSVKLDNSAQDYSWRSFKIFIDGDGDQGLIDKAICDFSLRPADRDKFVTLIATDSVPYFTLDVANEEYITFKGQSCHLT</sequence>